<feature type="transmembrane region" description="Helical" evidence="6">
    <location>
        <begin position="668"/>
        <end position="688"/>
    </location>
</feature>
<keyword evidence="5 6" id="KW-0472">Membrane</keyword>
<protein>
    <submittedName>
        <fullName evidence="8">Putative ABC transport system permease protein</fullName>
    </submittedName>
</protein>
<sequence length="753" mass="82752">MTALGRRVRRMIAERKGRFVGTVILVLVGSFYFTAATGIAGSLERMVVGFAEENRQEDLTFTTDRPLRDIPAREADLAAVIDEQSQHEVALPGAELRLLEAGTEVNTSRIMSGRDLENPGEVLLDPRFFAAQNRQLGDEITLDGRSFTVVGTVAVPNYVYILKNYHDVLPTTGFGIGVISAPDMTALRDAEGAPDPSATYSVRFTEREGLDERIDRFREQISRDGYAITEWRAADDNPRISMPWGNITSMQSMSLPVSIAFFLLSSVVVSVIVMRAVKSDSIVIGTLYALGYRRRELIRHYLIIPVLIAGLGGIAGVLLALPAVGPFVSTMLATYNLPDTVVFFTPLNLAVAVLVPVVLIGMVSLLAMRRVLRTRAADLMRGTERSARVNVLERALRLDRLPFARTFRIREQLRSIPRLVFLLLGVAAASTVMLFGLTFSNSMNTVTEKGALARYEYPLEYNFTALRNLHEDPLPEGAEPYHATRVHPEGRESATFYLTGLLPDSVGMRLKDSRGDELRRDQVNVTSPLADRLGISQGDTVRVVNELTGAAYSFRIDGIVHAYGEQFITMPLDDFNRLTGYPEGSYRTVLASHEMEFDEAELSGVLDTRDPDAFDDIGAPTGLVVGSVTAVAALIAVIILSLVTSLIIDENRSTISLLKILGYRRKEVAKLILGSTTPAVIAGFALGVPLMLVFADTLFDLVAETANMVLPVMMSPLDILISFVVIMVVYRITRWISGRRLAKVSMSEALKAE</sequence>
<dbReference type="AlphaFoldDB" id="A0A2M9CGD0"/>
<feature type="transmembrane region" description="Helical" evidence="6">
    <location>
        <begin position="255"/>
        <end position="277"/>
    </location>
</feature>
<feature type="transmembrane region" description="Helical" evidence="6">
    <location>
        <begin position="623"/>
        <end position="648"/>
    </location>
</feature>
<feature type="transmembrane region" description="Helical" evidence="6">
    <location>
        <begin position="341"/>
        <end position="367"/>
    </location>
</feature>
<evidence type="ECO:0000256" key="3">
    <source>
        <dbReference type="ARBA" id="ARBA00022692"/>
    </source>
</evidence>
<keyword evidence="2" id="KW-1003">Cell membrane</keyword>
<evidence type="ECO:0000256" key="5">
    <source>
        <dbReference type="ARBA" id="ARBA00023136"/>
    </source>
</evidence>
<gene>
    <name evidence="8" type="ORF">CLV46_0449</name>
</gene>
<feature type="domain" description="ABC3 transporter permease C-terminal" evidence="7">
    <location>
        <begin position="258"/>
        <end position="374"/>
    </location>
</feature>
<feature type="transmembrane region" description="Helical" evidence="6">
    <location>
        <begin position="298"/>
        <end position="321"/>
    </location>
</feature>
<comment type="subcellular location">
    <subcellularLocation>
        <location evidence="1">Cell membrane</location>
        <topology evidence="1">Multi-pass membrane protein</topology>
    </subcellularLocation>
</comment>
<evidence type="ECO:0000259" key="7">
    <source>
        <dbReference type="Pfam" id="PF02687"/>
    </source>
</evidence>
<dbReference type="InterPro" id="IPR003838">
    <property type="entry name" value="ABC3_permease_C"/>
</dbReference>
<dbReference type="InterPro" id="IPR038766">
    <property type="entry name" value="Membrane_comp_ABC_pdt"/>
</dbReference>
<organism evidence="8 9">
    <name type="scientific">Diaminobutyricimonas aerilata</name>
    <dbReference type="NCBI Taxonomy" id="1162967"/>
    <lineage>
        <taxon>Bacteria</taxon>
        <taxon>Bacillati</taxon>
        <taxon>Actinomycetota</taxon>
        <taxon>Actinomycetes</taxon>
        <taxon>Micrococcales</taxon>
        <taxon>Microbacteriaceae</taxon>
        <taxon>Diaminobutyricimonas</taxon>
    </lineage>
</organism>
<dbReference type="OrthoDB" id="2934570at2"/>
<evidence type="ECO:0000313" key="8">
    <source>
        <dbReference type="EMBL" id="PJJ70920.1"/>
    </source>
</evidence>
<keyword evidence="3 6" id="KW-0812">Transmembrane</keyword>
<evidence type="ECO:0000256" key="1">
    <source>
        <dbReference type="ARBA" id="ARBA00004651"/>
    </source>
</evidence>
<dbReference type="PANTHER" id="PTHR30287:SF1">
    <property type="entry name" value="INNER MEMBRANE PROTEIN"/>
    <property type="match status" value="1"/>
</dbReference>
<proteinExistence type="predicted"/>
<dbReference type="Proteomes" id="UP000228758">
    <property type="component" value="Unassembled WGS sequence"/>
</dbReference>
<feature type="domain" description="ABC3 transporter permease C-terminal" evidence="7">
    <location>
        <begin position="628"/>
        <end position="745"/>
    </location>
</feature>
<dbReference type="Pfam" id="PF02687">
    <property type="entry name" value="FtsX"/>
    <property type="match status" value="2"/>
</dbReference>
<evidence type="ECO:0000313" key="9">
    <source>
        <dbReference type="Proteomes" id="UP000228758"/>
    </source>
</evidence>
<keyword evidence="4 6" id="KW-1133">Transmembrane helix</keyword>
<dbReference type="EMBL" id="PGFF01000001">
    <property type="protein sequence ID" value="PJJ70920.1"/>
    <property type="molecule type" value="Genomic_DNA"/>
</dbReference>
<feature type="transmembrane region" description="Helical" evidence="6">
    <location>
        <begin position="20"/>
        <end position="43"/>
    </location>
</feature>
<accession>A0A2M9CGD0</accession>
<evidence type="ECO:0000256" key="4">
    <source>
        <dbReference type="ARBA" id="ARBA00022989"/>
    </source>
</evidence>
<dbReference type="PANTHER" id="PTHR30287">
    <property type="entry name" value="MEMBRANE COMPONENT OF PREDICTED ABC SUPERFAMILY METABOLITE UPTAKE TRANSPORTER"/>
    <property type="match status" value="1"/>
</dbReference>
<evidence type="ECO:0000256" key="2">
    <source>
        <dbReference type="ARBA" id="ARBA00022475"/>
    </source>
</evidence>
<comment type="caution">
    <text evidence="8">The sequence shown here is derived from an EMBL/GenBank/DDBJ whole genome shotgun (WGS) entry which is preliminary data.</text>
</comment>
<reference evidence="8 9" key="1">
    <citation type="submission" date="2017-11" db="EMBL/GenBank/DDBJ databases">
        <title>Genomic Encyclopedia of Archaeal and Bacterial Type Strains, Phase II (KMG-II): From Individual Species to Whole Genera.</title>
        <authorList>
            <person name="Goeker M."/>
        </authorList>
    </citation>
    <scope>NUCLEOTIDE SEQUENCE [LARGE SCALE GENOMIC DNA]</scope>
    <source>
        <strain evidence="8 9">DSM 27393</strain>
    </source>
</reference>
<feature type="transmembrane region" description="Helical" evidence="6">
    <location>
        <begin position="419"/>
        <end position="439"/>
    </location>
</feature>
<name>A0A2M9CGD0_9MICO</name>
<keyword evidence="9" id="KW-1185">Reference proteome</keyword>
<feature type="transmembrane region" description="Helical" evidence="6">
    <location>
        <begin position="708"/>
        <end position="730"/>
    </location>
</feature>
<evidence type="ECO:0000256" key="6">
    <source>
        <dbReference type="SAM" id="Phobius"/>
    </source>
</evidence>
<dbReference type="RefSeq" id="WP_100363288.1">
    <property type="nucleotide sequence ID" value="NZ_PGFF01000001.1"/>
</dbReference>
<dbReference type="GO" id="GO:0005886">
    <property type="term" value="C:plasma membrane"/>
    <property type="evidence" value="ECO:0007669"/>
    <property type="project" value="UniProtKB-SubCell"/>
</dbReference>